<organism evidence="2 3">
    <name type="scientific">Pseudomonas petrae</name>
    <dbReference type="NCBI Taxonomy" id="2912190"/>
    <lineage>
        <taxon>Bacteria</taxon>
        <taxon>Pseudomonadati</taxon>
        <taxon>Pseudomonadota</taxon>
        <taxon>Gammaproteobacteria</taxon>
        <taxon>Pseudomonadales</taxon>
        <taxon>Pseudomonadaceae</taxon>
        <taxon>Pseudomonas</taxon>
    </lineage>
</organism>
<accession>A0ABS9HYQ8</accession>
<evidence type="ECO:0000313" key="3">
    <source>
        <dbReference type="Proteomes" id="UP001162905"/>
    </source>
</evidence>
<dbReference type="SUPFAM" id="SSF141868">
    <property type="entry name" value="EAL domain-like"/>
    <property type="match status" value="1"/>
</dbReference>
<feature type="domain" description="EAL" evidence="1">
    <location>
        <begin position="8"/>
        <end position="255"/>
    </location>
</feature>
<protein>
    <submittedName>
        <fullName evidence="2">EAL domain-containing protein</fullName>
    </submittedName>
</protein>
<evidence type="ECO:0000259" key="1">
    <source>
        <dbReference type="PROSITE" id="PS50883"/>
    </source>
</evidence>
<dbReference type="PANTHER" id="PTHR33121:SF15">
    <property type="entry name" value="BLUE LIGHT- AND TEMPERATURE-REGULATED ANTIREPRESSOR BLUF"/>
    <property type="match status" value="1"/>
</dbReference>
<proteinExistence type="predicted"/>
<dbReference type="EMBL" id="JAKJXH010000001">
    <property type="protein sequence ID" value="MCF7540672.1"/>
    <property type="molecule type" value="Genomic_DNA"/>
</dbReference>
<reference evidence="2" key="1">
    <citation type="submission" date="2022-01" db="EMBL/GenBank/DDBJ databases">
        <title>Pseudomonas sp. nov. isolated from Antarctic regolith.</title>
        <authorList>
            <person name="Novakova D."/>
            <person name="Sedlar K."/>
        </authorList>
    </citation>
    <scope>NUCLEOTIDE SEQUENCE</scope>
    <source>
        <strain evidence="2">P2647</strain>
    </source>
</reference>
<dbReference type="InterPro" id="IPR001633">
    <property type="entry name" value="EAL_dom"/>
</dbReference>
<gene>
    <name evidence="2" type="ORF">L4G47_00350</name>
</gene>
<dbReference type="Proteomes" id="UP001162905">
    <property type="component" value="Unassembled WGS sequence"/>
</dbReference>
<dbReference type="PANTHER" id="PTHR33121">
    <property type="entry name" value="CYCLIC DI-GMP PHOSPHODIESTERASE PDEF"/>
    <property type="match status" value="1"/>
</dbReference>
<dbReference type="Gene3D" id="3.20.20.450">
    <property type="entry name" value="EAL domain"/>
    <property type="match status" value="1"/>
</dbReference>
<comment type="caution">
    <text evidence="2">The sequence shown here is derived from an EMBL/GenBank/DDBJ whole genome shotgun (WGS) entry which is preliminary data.</text>
</comment>
<dbReference type="Pfam" id="PF00563">
    <property type="entry name" value="EAL"/>
    <property type="match status" value="1"/>
</dbReference>
<dbReference type="RefSeq" id="WP_237250001.1">
    <property type="nucleotide sequence ID" value="NZ_JAKJXE010000006.1"/>
</dbReference>
<sequence length="257" mass="28786">MTDFPTSLTGGCQGCRESSALDFEFEFAYQPIVDVRDRSVFAHEALVRGVNGEGAQSVLNRVDDTNRYRFDQLCRTRAISTAARLGMDEYLSINFLPNAVYRPELCIRTTLEAARAHNFPLDRLIFETVESEHVGNNSHLTNILREYRQFGFKTAIDDFGAGHSGLTLLADFQPDLIKLDMALVRNVHLDPARQAIVRGIVTMCTELNVTVIAEGIEQAGERDFLADCSIYLMQGYWFAKPAFQALAHIDAGAWQNV</sequence>
<keyword evidence="3" id="KW-1185">Reference proteome</keyword>
<dbReference type="SMART" id="SM00052">
    <property type="entry name" value="EAL"/>
    <property type="match status" value="1"/>
</dbReference>
<dbReference type="PROSITE" id="PS50883">
    <property type="entry name" value="EAL"/>
    <property type="match status" value="1"/>
</dbReference>
<evidence type="ECO:0000313" key="2">
    <source>
        <dbReference type="EMBL" id="MCF7540672.1"/>
    </source>
</evidence>
<dbReference type="InterPro" id="IPR050706">
    <property type="entry name" value="Cyclic-di-GMP_PDE-like"/>
</dbReference>
<name>A0ABS9HYQ8_9PSED</name>
<dbReference type="InterPro" id="IPR035919">
    <property type="entry name" value="EAL_sf"/>
</dbReference>
<dbReference type="CDD" id="cd01948">
    <property type="entry name" value="EAL"/>
    <property type="match status" value="1"/>
</dbReference>